<dbReference type="Pfam" id="PF00583">
    <property type="entry name" value="Acetyltransf_1"/>
    <property type="match status" value="1"/>
</dbReference>
<dbReference type="PROSITE" id="PS51186">
    <property type="entry name" value="GNAT"/>
    <property type="match status" value="1"/>
</dbReference>
<evidence type="ECO:0000313" key="5">
    <source>
        <dbReference type="Proteomes" id="UP001501470"/>
    </source>
</evidence>
<dbReference type="RefSeq" id="WP_344514838.1">
    <property type="nucleotide sequence ID" value="NZ_BAAAQD010000050.1"/>
</dbReference>
<protein>
    <submittedName>
        <fullName evidence="4">GNAT family N-acetyltransferase</fullName>
    </submittedName>
</protein>
<comment type="caution">
    <text evidence="4">The sequence shown here is derived from an EMBL/GenBank/DDBJ whole genome shotgun (WGS) entry which is preliminary data.</text>
</comment>
<reference evidence="4 5" key="1">
    <citation type="journal article" date="2019" name="Int. J. Syst. Evol. Microbiol.">
        <title>The Global Catalogue of Microorganisms (GCM) 10K type strain sequencing project: providing services to taxonomists for standard genome sequencing and annotation.</title>
        <authorList>
            <consortium name="The Broad Institute Genomics Platform"/>
            <consortium name="The Broad Institute Genome Sequencing Center for Infectious Disease"/>
            <person name="Wu L."/>
            <person name="Ma J."/>
        </authorList>
    </citation>
    <scope>NUCLEOTIDE SEQUENCE [LARGE SCALE GENOMIC DNA]</scope>
    <source>
        <strain evidence="4 5">JCM 15933</strain>
    </source>
</reference>
<dbReference type="Proteomes" id="UP001501470">
    <property type="component" value="Unassembled WGS sequence"/>
</dbReference>
<dbReference type="SUPFAM" id="SSF55729">
    <property type="entry name" value="Acyl-CoA N-acyltransferases (Nat)"/>
    <property type="match status" value="1"/>
</dbReference>
<feature type="domain" description="N-acetyltransferase" evidence="3">
    <location>
        <begin position="4"/>
        <end position="153"/>
    </location>
</feature>
<dbReference type="InterPro" id="IPR000182">
    <property type="entry name" value="GNAT_dom"/>
</dbReference>
<evidence type="ECO:0000256" key="2">
    <source>
        <dbReference type="ARBA" id="ARBA00023315"/>
    </source>
</evidence>
<dbReference type="InterPro" id="IPR050832">
    <property type="entry name" value="Bact_Acetyltransf"/>
</dbReference>
<dbReference type="EMBL" id="BAAAQD010000050">
    <property type="protein sequence ID" value="GAA1573206.1"/>
    <property type="molecule type" value="Genomic_DNA"/>
</dbReference>
<evidence type="ECO:0000313" key="4">
    <source>
        <dbReference type="EMBL" id="GAA1573206.1"/>
    </source>
</evidence>
<organism evidence="4 5">
    <name type="scientific">Dactylosporangium maewongense</name>
    <dbReference type="NCBI Taxonomy" id="634393"/>
    <lineage>
        <taxon>Bacteria</taxon>
        <taxon>Bacillati</taxon>
        <taxon>Actinomycetota</taxon>
        <taxon>Actinomycetes</taxon>
        <taxon>Micromonosporales</taxon>
        <taxon>Micromonosporaceae</taxon>
        <taxon>Dactylosporangium</taxon>
    </lineage>
</organism>
<evidence type="ECO:0000259" key="3">
    <source>
        <dbReference type="PROSITE" id="PS51186"/>
    </source>
</evidence>
<dbReference type="PANTHER" id="PTHR43877">
    <property type="entry name" value="AMINOALKYLPHOSPHONATE N-ACETYLTRANSFERASE-RELATED-RELATED"/>
    <property type="match status" value="1"/>
</dbReference>
<dbReference type="InterPro" id="IPR016181">
    <property type="entry name" value="Acyl_CoA_acyltransferase"/>
</dbReference>
<dbReference type="CDD" id="cd04301">
    <property type="entry name" value="NAT_SF"/>
    <property type="match status" value="1"/>
</dbReference>
<evidence type="ECO:0000256" key="1">
    <source>
        <dbReference type="ARBA" id="ARBA00022679"/>
    </source>
</evidence>
<gene>
    <name evidence="4" type="ORF">GCM10009827_113920</name>
</gene>
<keyword evidence="5" id="KW-1185">Reference proteome</keyword>
<accession>A0ABN2D9V1</accession>
<keyword evidence="2" id="KW-0012">Acyltransferase</keyword>
<name>A0ABN2D9V1_9ACTN</name>
<proteinExistence type="predicted"/>
<keyword evidence="1" id="KW-0808">Transferase</keyword>
<sequence>MGTWEVRRAAAADAGVVAGLLDAFNREFDTPTPGVEVLAGRLERLLVGDELVVLLAGEPAAGVAVLSFRVNVWSEGPAVVLDELYVGPGLRGQGVGRAMLGAAGEVAKGRGAEALEIHVDGADTDARRFYEAHGFVNVEPGADEPMYFYYRDL</sequence>
<dbReference type="Gene3D" id="3.40.630.30">
    <property type="match status" value="1"/>
</dbReference>